<keyword evidence="1" id="KW-1133">Transmembrane helix</keyword>
<keyword evidence="1" id="KW-0472">Membrane</keyword>
<proteinExistence type="predicted"/>
<sequence>MKISIAMFSSSFTIMFEMHYLKYNDYSTIKRKFNRDPNYQYELKADDILQTYTVNDTTKSTYMNSYKELFRHIPNGAVMSEYMIQGCKYISYMLHKYVIGKFKYDFETFKIFHNFVEAYYKQQRSNDKLCLPNMVYIDDDKYEEIDALYRLYDEYTKFLSSIKPTKESSCKDLKFLVATYNQYITDHKSTSNHLNLILEDLEKHLSRTIDNNKNGCSYNYTLKPINKYIEENTQQPIKDNQETHPPITSTLIEKQSLTAQPEVTSPHDTFRHNEGTYIEAQTLMPRESNGRITHDLEKHQGGGIHHAIGTEEDEDRRNVKTSLPDRRTLRTFPHYDPLSKLALNPGVESSEQLKLMGEPSLYPQNGLEKDQGVMANVRNTITEVLGSVEPGPVLGVSGGMGVLFLLFKVIIDLKIYLYFYNTFK</sequence>
<evidence type="ECO:0000256" key="1">
    <source>
        <dbReference type="SAM" id="Phobius"/>
    </source>
</evidence>
<dbReference type="Proteomes" id="UP000053562">
    <property type="component" value="Unassembled WGS sequence"/>
</dbReference>
<dbReference type="EMBL" id="KQ234554">
    <property type="protein sequence ID" value="KMZ76965.1"/>
    <property type="molecule type" value="Genomic_DNA"/>
</dbReference>
<reference evidence="2 3" key="1">
    <citation type="submission" date="2011-08" db="EMBL/GenBank/DDBJ databases">
        <title>The Genome Sequence of Plasmodium vivax India VII.</title>
        <authorList>
            <consortium name="The Broad Institute Genome Sequencing Platform"/>
            <consortium name="The Broad Institute Genome Sequencing Center for Infectious Disease"/>
            <person name="Neafsey D."/>
            <person name="Carlton J."/>
            <person name="Barnwell J."/>
            <person name="Collins W."/>
            <person name="Escalante A."/>
            <person name="Mullikin J."/>
            <person name="Saul A."/>
            <person name="Guigo R."/>
            <person name="Camara F."/>
            <person name="Young S.K."/>
            <person name="Zeng Q."/>
            <person name="Gargeya S."/>
            <person name="Fitzgerald M."/>
            <person name="Haas B."/>
            <person name="Abouelleil A."/>
            <person name="Alvarado L."/>
            <person name="Arachchi H.M."/>
            <person name="Berlin A."/>
            <person name="Brown A."/>
            <person name="Chapman S.B."/>
            <person name="Chen Z."/>
            <person name="Dunbar C."/>
            <person name="Freedman E."/>
            <person name="Gearin G."/>
            <person name="Gellesch M."/>
            <person name="Goldberg J."/>
            <person name="Griggs A."/>
            <person name="Gujja S."/>
            <person name="Heiman D."/>
            <person name="Howarth C."/>
            <person name="Larson L."/>
            <person name="Lui A."/>
            <person name="MacDonald P.J.P."/>
            <person name="Montmayeur A."/>
            <person name="Murphy C."/>
            <person name="Neiman D."/>
            <person name="Pearson M."/>
            <person name="Priest M."/>
            <person name="Roberts A."/>
            <person name="Saif S."/>
            <person name="Shea T."/>
            <person name="Shenoy N."/>
            <person name="Sisk P."/>
            <person name="Stolte C."/>
            <person name="Sykes S."/>
            <person name="Wortman J."/>
            <person name="Nusbaum C."/>
            <person name="Birren B."/>
        </authorList>
    </citation>
    <scope>NUCLEOTIDE SEQUENCE [LARGE SCALE GENOMIC DNA]</scope>
    <source>
        <strain evidence="2 3">India VII</strain>
    </source>
</reference>
<dbReference type="AlphaFoldDB" id="A0A0J9S2K2"/>
<gene>
    <name evidence="2" type="ORF">PVIIG_05736</name>
</gene>
<protein>
    <submittedName>
        <fullName evidence="2">Uncharacterized protein</fullName>
    </submittedName>
</protein>
<accession>A0A0J9S2K2</accession>
<evidence type="ECO:0000313" key="3">
    <source>
        <dbReference type="Proteomes" id="UP000053562"/>
    </source>
</evidence>
<keyword evidence="1" id="KW-0812">Transmembrane</keyword>
<evidence type="ECO:0000313" key="2">
    <source>
        <dbReference type="EMBL" id="KMZ76965.1"/>
    </source>
</evidence>
<feature type="transmembrane region" description="Helical" evidence="1">
    <location>
        <begin position="393"/>
        <end position="419"/>
    </location>
</feature>
<organism evidence="2 3">
    <name type="scientific">Plasmodium vivax India VII</name>
    <dbReference type="NCBI Taxonomy" id="1077284"/>
    <lineage>
        <taxon>Eukaryota</taxon>
        <taxon>Sar</taxon>
        <taxon>Alveolata</taxon>
        <taxon>Apicomplexa</taxon>
        <taxon>Aconoidasida</taxon>
        <taxon>Haemosporida</taxon>
        <taxon>Plasmodiidae</taxon>
        <taxon>Plasmodium</taxon>
        <taxon>Plasmodium (Plasmodium)</taxon>
    </lineage>
</organism>
<name>A0A0J9S2K2_PLAVI</name>